<feature type="compositionally biased region" description="Pro residues" evidence="1">
    <location>
        <begin position="163"/>
        <end position="174"/>
    </location>
</feature>
<keyword evidence="2" id="KW-1133">Transmembrane helix</keyword>
<protein>
    <submittedName>
        <fullName evidence="4">Helix-turn-helix domain-containing protein</fullName>
    </submittedName>
</protein>
<dbReference type="PANTHER" id="PTHR34475">
    <property type="match status" value="1"/>
</dbReference>
<dbReference type="InterPro" id="IPR050400">
    <property type="entry name" value="Bact_Cytoskel_RodZ"/>
</dbReference>
<dbReference type="Pfam" id="PF13464">
    <property type="entry name" value="RodZ_C"/>
    <property type="match status" value="1"/>
</dbReference>
<dbReference type="InterPro" id="IPR010982">
    <property type="entry name" value="Lambda_DNA-bd_dom_sf"/>
</dbReference>
<organism evidence="4 5">
    <name type="scientific">Desulfatitalea alkaliphila</name>
    <dbReference type="NCBI Taxonomy" id="2929485"/>
    <lineage>
        <taxon>Bacteria</taxon>
        <taxon>Pseudomonadati</taxon>
        <taxon>Thermodesulfobacteriota</taxon>
        <taxon>Desulfobacteria</taxon>
        <taxon>Desulfobacterales</taxon>
        <taxon>Desulfosarcinaceae</taxon>
        <taxon>Desulfatitalea</taxon>
    </lineage>
</organism>
<evidence type="ECO:0000313" key="5">
    <source>
        <dbReference type="Proteomes" id="UP001165427"/>
    </source>
</evidence>
<keyword evidence="2" id="KW-0812">Transmembrane</keyword>
<dbReference type="RefSeq" id="WP_246903685.1">
    <property type="nucleotide sequence ID" value="NZ_JALJRB010000004.1"/>
</dbReference>
<name>A0AA41R3A4_9BACT</name>
<gene>
    <name evidence="4" type="ORF">MRX98_05275</name>
</gene>
<dbReference type="SUPFAM" id="SSF47413">
    <property type="entry name" value="lambda repressor-like DNA-binding domains"/>
    <property type="match status" value="1"/>
</dbReference>
<dbReference type="Pfam" id="PF13413">
    <property type="entry name" value="HTH_25"/>
    <property type="match status" value="1"/>
</dbReference>
<dbReference type="GO" id="GO:0003677">
    <property type="term" value="F:DNA binding"/>
    <property type="evidence" value="ECO:0007669"/>
    <property type="project" value="InterPro"/>
</dbReference>
<proteinExistence type="predicted"/>
<dbReference type="Gene3D" id="1.10.260.40">
    <property type="entry name" value="lambda repressor-like DNA-binding domains"/>
    <property type="match status" value="1"/>
</dbReference>
<keyword evidence="2" id="KW-0472">Membrane</keyword>
<dbReference type="EMBL" id="JALJRB010000004">
    <property type="protein sequence ID" value="MCJ8499976.1"/>
    <property type="molecule type" value="Genomic_DNA"/>
</dbReference>
<feature type="compositionally biased region" description="Low complexity" evidence="1">
    <location>
        <begin position="215"/>
        <end position="256"/>
    </location>
</feature>
<comment type="caution">
    <text evidence="4">The sequence shown here is derived from an EMBL/GenBank/DDBJ whole genome shotgun (WGS) entry which is preliminary data.</text>
</comment>
<dbReference type="CDD" id="cd00093">
    <property type="entry name" value="HTH_XRE"/>
    <property type="match status" value="1"/>
</dbReference>
<accession>A0AA41R3A4</accession>
<sequence length="334" mass="34202">MTEKTDQPIDFGQYLQSRRRAEGISLEEVARRTKVSMTCLRQIESEDWANLPSPTFVKGFVKAYADAVGADPGEALDRYAAYCAVQQELSAPQPPVTGSTGFGKRLALALVLLVLLIGGTILIMQRISTEAEPVNAEDALPAAQRSASDGERAAATATDAPSAPKPAAEPPPPAAAGETPAAPEPPAVVAPPATVATPPDPVQPVSEAPPATTGSAAETLPSAAAPAAETVAPPAPAADMPAEPEAAAAAAETPSPTKVLRISVVETSWLSVAGDGNPPREAILAPGDSITVEARNHFALVIGNAGGVRLELDGQPVPLSGRSGQVVRLRLPRE</sequence>
<evidence type="ECO:0000313" key="4">
    <source>
        <dbReference type="EMBL" id="MCJ8499976.1"/>
    </source>
</evidence>
<feature type="transmembrane region" description="Helical" evidence="2">
    <location>
        <begin position="106"/>
        <end position="124"/>
    </location>
</feature>
<feature type="domain" description="Cytoskeleton protein RodZ-like C-terminal" evidence="3">
    <location>
        <begin position="262"/>
        <end position="329"/>
    </location>
</feature>
<evidence type="ECO:0000259" key="3">
    <source>
        <dbReference type="Pfam" id="PF13464"/>
    </source>
</evidence>
<evidence type="ECO:0000256" key="2">
    <source>
        <dbReference type="SAM" id="Phobius"/>
    </source>
</evidence>
<dbReference type="AlphaFoldDB" id="A0AA41R3A4"/>
<feature type="compositionally biased region" description="Low complexity" evidence="1">
    <location>
        <begin position="153"/>
        <end position="162"/>
    </location>
</feature>
<dbReference type="PANTHER" id="PTHR34475:SF1">
    <property type="entry name" value="CYTOSKELETON PROTEIN RODZ"/>
    <property type="match status" value="1"/>
</dbReference>
<dbReference type="InterPro" id="IPR025194">
    <property type="entry name" value="RodZ-like_C"/>
</dbReference>
<evidence type="ECO:0000256" key="1">
    <source>
        <dbReference type="SAM" id="MobiDB-lite"/>
    </source>
</evidence>
<dbReference type="Proteomes" id="UP001165427">
    <property type="component" value="Unassembled WGS sequence"/>
</dbReference>
<keyword evidence="5" id="KW-1185">Reference proteome</keyword>
<dbReference type="InterPro" id="IPR001387">
    <property type="entry name" value="Cro/C1-type_HTH"/>
</dbReference>
<reference evidence="4" key="1">
    <citation type="submission" date="2022-04" db="EMBL/GenBank/DDBJ databases">
        <title>Desulfatitalea alkaliphila sp. nov., a novel anaerobic sulfate-reducing bacterium isolated from terrestrial mud volcano, Taman Peninsula, Russia.</title>
        <authorList>
            <person name="Khomyakova M.A."/>
            <person name="Merkel A.Y."/>
            <person name="Slobodkin A.I."/>
        </authorList>
    </citation>
    <scope>NUCLEOTIDE SEQUENCE</scope>
    <source>
        <strain evidence="4">M08but</strain>
    </source>
</reference>
<feature type="region of interest" description="Disordered" evidence="1">
    <location>
        <begin position="132"/>
        <end position="256"/>
    </location>
</feature>